<organism evidence="2 3">
    <name type="scientific">Burkholderia vietnamiensis (strain G4 / LMG 22486)</name>
    <name type="common">Burkholderia cepacia (strain R1808)</name>
    <dbReference type="NCBI Taxonomy" id="269482"/>
    <lineage>
        <taxon>Bacteria</taxon>
        <taxon>Pseudomonadati</taxon>
        <taxon>Pseudomonadota</taxon>
        <taxon>Betaproteobacteria</taxon>
        <taxon>Burkholderiales</taxon>
        <taxon>Burkholderiaceae</taxon>
        <taxon>Burkholderia</taxon>
        <taxon>Burkholderia cepacia complex</taxon>
    </lineage>
</organism>
<evidence type="ECO:0000256" key="1">
    <source>
        <dbReference type="SAM" id="SignalP"/>
    </source>
</evidence>
<evidence type="ECO:0000313" key="3">
    <source>
        <dbReference type="Proteomes" id="UP000002287"/>
    </source>
</evidence>
<evidence type="ECO:0000313" key="2">
    <source>
        <dbReference type="EMBL" id="ABO59726.1"/>
    </source>
</evidence>
<feature type="chain" id="PRO_5002671203" description="Lipoprotein" evidence="1">
    <location>
        <begin position="25"/>
        <end position="227"/>
    </location>
</feature>
<dbReference type="KEGG" id="bvi:Bcep1808_6839"/>
<evidence type="ECO:0008006" key="4">
    <source>
        <dbReference type="Google" id="ProtNLM"/>
    </source>
</evidence>
<feature type="signal peptide" evidence="1">
    <location>
        <begin position="1"/>
        <end position="24"/>
    </location>
</feature>
<gene>
    <name evidence="2" type="ordered locus">Bcep1808_6839</name>
</gene>
<dbReference type="AlphaFoldDB" id="A4JTX3"/>
<geneLocation type="plasmid" evidence="2 3">
    <name>pBVIE01</name>
</geneLocation>
<dbReference type="HOGENOM" id="CLU_1298886_0_0_4"/>
<name>A4JTX3_BURVG</name>
<dbReference type="PROSITE" id="PS51257">
    <property type="entry name" value="PROKAR_LIPOPROTEIN"/>
    <property type="match status" value="1"/>
</dbReference>
<accession>A4JTX3</accession>
<dbReference type="EMBL" id="CP000617">
    <property type="protein sequence ID" value="ABO59726.1"/>
    <property type="molecule type" value="Genomic_DNA"/>
</dbReference>
<dbReference type="Proteomes" id="UP000002287">
    <property type="component" value="Plasmid pBVIE01"/>
</dbReference>
<reference evidence="2 3" key="1">
    <citation type="submission" date="2007-03" db="EMBL/GenBank/DDBJ databases">
        <title>Complete sequence of plasmid pBVIE01 of Burkholderia vietnamiensis G4.</title>
        <authorList>
            <consortium name="US DOE Joint Genome Institute"/>
            <person name="Copeland A."/>
            <person name="Lucas S."/>
            <person name="Lapidus A."/>
            <person name="Barry K."/>
            <person name="Detter J.C."/>
            <person name="Glavina del Rio T."/>
            <person name="Hammon N."/>
            <person name="Israni S."/>
            <person name="Dalin E."/>
            <person name="Tice H."/>
            <person name="Pitluck S."/>
            <person name="Chain P."/>
            <person name="Malfatti S."/>
            <person name="Shin M."/>
            <person name="Vergez L."/>
            <person name="Schmutz J."/>
            <person name="Larimer F."/>
            <person name="Land M."/>
            <person name="Hauser L."/>
            <person name="Kyrpides N."/>
            <person name="Tiedje J."/>
            <person name="Richardson P."/>
        </authorList>
    </citation>
    <scope>NUCLEOTIDE SEQUENCE [LARGE SCALE GENOMIC DNA]</scope>
    <source>
        <strain evidence="3">G4 / LMG 22486</strain>
        <plasmid evidence="2 3">pBVIE01</plasmid>
    </source>
</reference>
<keyword evidence="1" id="KW-0732">Signal</keyword>
<sequence length="227" mass="23440">MNQIKRKFSAVLAGAAVIALSGCATSPAGKVDKVDLGDIHVLAVHGQRNFGGPIHFSGTVHASSLDGRDDVAEKLNRAIAASGFKVSADHPTIQYTVKEVYAGPADQYKPAQASDKISAGTVTSFLGTGVAVGLSCWLLSDCSNPLVLGNSLTQDGNAAAADLRYHQNADAKQAATPANLLVVNQICQIGSCAMAYASSASTSVTLDQLRDANATEGMPRAISVKRD</sequence>
<keyword evidence="2" id="KW-0614">Plasmid</keyword>
<protein>
    <recommendedName>
        <fullName evidence="4">Lipoprotein</fullName>
    </recommendedName>
</protein>
<proteinExistence type="predicted"/>